<feature type="domain" description="PRD" evidence="7">
    <location>
        <begin position="209"/>
        <end position="314"/>
    </location>
</feature>
<dbReference type="GO" id="GO:0008982">
    <property type="term" value="F:protein-N(PI)-phosphohistidine-sugar phosphotransferase activity"/>
    <property type="evidence" value="ECO:0007669"/>
    <property type="project" value="InterPro"/>
</dbReference>
<accession>A0A1M5Y7P9</accession>
<protein>
    <submittedName>
        <fullName evidence="8">Transcriptional antiterminator, BglG family</fullName>
    </submittedName>
</protein>
<evidence type="ECO:0000259" key="6">
    <source>
        <dbReference type="PROSITE" id="PS51099"/>
    </source>
</evidence>
<dbReference type="RefSeq" id="WP_084133750.1">
    <property type="nucleotide sequence ID" value="NZ_FQXM01000065.1"/>
</dbReference>
<dbReference type="InterPro" id="IPR016152">
    <property type="entry name" value="PTrfase/Anion_transptr"/>
</dbReference>
<keyword evidence="2" id="KW-0677">Repeat</keyword>
<dbReference type="InterPro" id="IPR013196">
    <property type="entry name" value="HTH_11"/>
</dbReference>
<dbReference type="Gene3D" id="1.10.1790.10">
    <property type="entry name" value="PRD domain"/>
    <property type="match status" value="2"/>
</dbReference>
<keyword evidence="3" id="KW-0805">Transcription regulation</keyword>
<gene>
    <name evidence="8" type="ORF">SAMN02745207_04261</name>
</gene>
<dbReference type="SUPFAM" id="SSF63520">
    <property type="entry name" value="PTS-regulatory domain, PRD"/>
    <property type="match status" value="2"/>
</dbReference>
<dbReference type="Pfam" id="PF02302">
    <property type="entry name" value="PTS_IIB"/>
    <property type="match status" value="1"/>
</dbReference>
<dbReference type="PROSITE" id="PS51372">
    <property type="entry name" value="PRD_2"/>
    <property type="match status" value="2"/>
</dbReference>
<dbReference type="Proteomes" id="UP000184447">
    <property type="component" value="Unassembled WGS sequence"/>
</dbReference>
<dbReference type="InterPro" id="IPR036095">
    <property type="entry name" value="PTS_EIIB-like_sf"/>
</dbReference>
<evidence type="ECO:0000259" key="7">
    <source>
        <dbReference type="PROSITE" id="PS51372"/>
    </source>
</evidence>
<keyword evidence="4" id="KW-0804">Transcription</keyword>
<dbReference type="InterPro" id="IPR002178">
    <property type="entry name" value="PTS_EIIA_type-2_dom"/>
</dbReference>
<proteinExistence type="predicted"/>
<dbReference type="InterPro" id="IPR036634">
    <property type="entry name" value="PRD_sf"/>
</dbReference>
<dbReference type="STRING" id="1121316.SAMN02745207_04261"/>
<feature type="domain" description="PRD" evidence="7">
    <location>
        <begin position="321"/>
        <end position="428"/>
    </location>
</feature>
<dbReference type="InterPro" id="IPR050661">
    <property type="entry name" value="BglG_antiterminators"/>
</dbReference>
<dbReference type="InterPro" id="IPR036388">
    <property type="entry name" value="WH-like_DNA-bd_sf"/>
</dbReference>
<evidence type="ECO:0000256" key="2">
    <source>
        <dbReference type="ARBA" id="ARBA00022737"/>
    </source>
</evidence>
<dbReference type="SUPFAM" id="SSF46785">
    <property type="entry name" value="Winged helix' DNA-binding domain"/>
    <property type="match status" value="1"/>
</dbReference>
<dbReference type="PROSITE" id="PS51094">
    <property type="entry name" value="PTS_EIIA_TYPE_2"/>
    <property type="match status" value="1"/>
</dbReference>
<dbReference type="PANTHER" id="PTHR30185">
    <property type="entry name" value="CRYPTIC BETA-GLUCOSIDE BGL OPERON ANTITERMINATOR"/>
    <property type="match status" value="1"/>
</dbReference>
<dbReference type="SUPFAM" id="SSF55804">
    <property type="entry name" value="Phoshotransferase/anion transport protein"/>
    <property type="match status" value="1"/>
</dbReference>
<sequence>MPNIKISSRVKAIISVLCDKDGPITVKEISEALDVSSRTILRELSEVESWIKSNGLELNKKPRVGITLVANMKEKSRLKVLLSDEKVERNFSPKERQSLLLNELLQNNEPIKLFYFTTIFNVSEGTISHDLDKVEEWIKNYNLVLIRKQGLGVYIEGTETAFRKAMISLLYEYLDRKQILELINEKISVRVDNNNDSFNTQTRDRLLNLIEKETIIKLEKVVAEAEKNIEYKLTDSAYVGLLVHLALAIKRIKNNENISMKKEVLYELKLNEEYKVAQSIIKKISEEFKIDIPEEEIGYVTMHLKGSKIRNVNQRKEDFSIGNFELIKIANKIIRKAEDLSGYKLKSDKNLLVGLVSHLQPTITRLNMNMDIRNPLLNNIKEKYSEYFEISKQSLAFLQKELSKEIPDSEIGFITMHLGSAIEKAKLLSKRMYRVIVTCTSGIGSSKMLATRLEKEFKNIKIVDVISTVEIDEIWIKENGIDFIISTVQIEKSDIPVINVTPLLIEDDIKKINDFMTELDKIEVKVTAEIEVKKSFEKTDLREKAVDLIKYCKAIVSILDSYFLEYFDKVSSVNELIEKGSLIISDDKVARNTITHDLLNREKSGSTILRGKGIILIHARTSGVESLKLGIVKIKESLRKKDEDIKIAMIMLAPLKVDSKELEIISEISKNLVTNDDFIDALLKDDEKLILDYIKDILNKFLNEKTLGK</sequence>
<dbReference type="OrthoDB" id="3175596at2"/>
<dbReference type="AlphaFoldDB" id="A0A1M5Y7P9"/>
<evidence type="ECO:0000256" key="1">
    <source>
        <dbReference type="ARBA" id="ARBA00022679"/>
    </source>
</evidence>
<dbReference type="GO" id="GO:0006355">
    <property type="term" value="P:regulation of DNA-templated transcription"/>
    <property type="evidence" value="ECO:0007669"/>
    <property type="project" value="InterPro"/>
</dbReference>
<feature type="domain" description="PTS EIIA type-2" evidence="5">
    <location>
        <begin position="557"/>
        <end position="697"/>
    </location>
</feature>
<dbReference type="CDD" id="cd05568">
    <property type="entry name" value="PTS_IIB_bgl_like"/>
    <property type="match status" value="1"/>
</dbReference>
<dbReference type="InterPro" id="IPR003501">
    <property type="entry name" value="PTS_EIIB_2/3"/>
</dbReference>
<dbReference type="SUPFAM" id="SSF52794">
    <property type="entry name" value="PTS system IIB component-like"/>
    <property type="match status" value="1"/>
</dbReference>
<evidence type="ECO:0000313" key="8">
    <source>
        <dbReference type="EMBL" id="SHI08002.1"/>
    </source>
</evidence>
<evidence type="ECO:0000256" key="3">
    <source>
        <dbReference type="ARBA" id="ARBA00023015"/>
    </source>
</evidence>
<dbReference type="Gene3D" id="3.40.50.2300">
    <property type="match status" value="1"/>
</dbReference>
<keyword evidence="9" id="KW-1185">Reference proteome</keyword>
<dbReference type="InterPro" id="IPR011608">
    <property type="entry name" value="PRD"/>
</dbReference>
<feature type="domain" description="PTS EIIB type-2" evidence="6">
    <location>
        <begin position="433"/>
        <end position="524"/>
    </location>
</feature>
<dbReference type="InterPro" id="IPR013011">
    <property type="entry name" value="PTS_EIIB_2"/>
</dbReference>
<dbReference type="Gene3D" id="3.40.930.10">
    <property type="entry name" value="Mannitol-specific EII, Chain A"/>
    <property type="match status" value="1"/>
</dbReference>
<evidence type="ECO:0000259" key="5">
    <source>
        <dbReference type="PROSITE" id="PS51094"/>
    </source>
</evidence>
<keyword evidence="1" id="KW-0808">Transferase</keyword>
<organism evidence="8 9">
    <name type="scientific">Clostridium grantii DSM 8605</name>
    <dbReference type="NCBI Taxonomy" id="1121316"/>
    <lineage>
        <taxon>Bacteria</taxon>
        <taxon>Bacillati</taxon>
        <taxon>Bacillota</taxon>
        <taxon>Clostridia</taxon>
        <taxon>Eubacteriales</taxon>
        <taxon>Clostridiaceae</taxon>
        <taxon>Clostridium</taxon>
    </lineage>
</organism>
<dbReference type="PANTHER" id="PTHR30185:SF18">
    <property type="entry name" value="TRANSCRIPTIONAL REGULATOR MTLR"/>
    <property type="match status" value="1"/>
</dbReference>
<dbReference type="PROSITE" id="PS51099">
    <property type="entry name" value="PTS_EIIB_TYPE_2"/>
    <property type="match status" value="1"/>
</dbReference>
<dbReference type="EMBL" id="FQXM01000065">
    <property type="protein sequence ID" value="SHI08002.1"/>
    <property type="molecule type" value="Genomic_DNA"/>
</dbReference>
<name>A0A1M5Y7P9_9CLOT</name>
<dbReference type="Gene3D" id="1.10.10.10">
    <property type="entry name" value="Winged helix-like DNA-binding domain superfamily/Winged helix DNA-binding domain"/>
    <property type="match status" value="2"/>
</dbReference>
<dbReference type="InterPro" id="IPR036390">
    <property type="entry name" value="WH_DNA-bd_sf"/>
</dbReference>
<reference evidence="8 9" key="1">
    <citation type="submission" date="2016-11" db="EMBL/GenBank/DDBJ databases">
        <authorList>
            <person name="Jaros S."/>
            <person name="Januszkiewicz K."/>
            <person name="Wedrychowicz H."/>
        </authorList>
    </citation>
    <scope>NUCLEOTIDE SEQUENCE [LARGE SCALE GENOMIC DNA]</scope>
    <source>
        <strain evidence="8 9">DSM 8605</strain>
    </source>
</reference>
<dbReference type="GO" id="GO:0009401">
    <property type="term" value="P:phosphoenolpyruvate-dependent sugar phosphotransferase system"/>
    <property type="evidence" value="ECO:0007669"/>
    <property type="project" value="InterPro"/>
</dbReference>
<dbReference type="Pfam" id="PF00874">
    <property type="entry name" value="PRD"/>
    <property type="match status" value="2"/>
</dbReference>
<evidence type="ECO:0000256" key="4">
    <source>
        <dbReference type="ARBA" id="ARBA00023163"/>
    </source>
</evidence>
<evidence type="ECO:0000313" key="9">
    <source>
        <dbReference type="Proteomes" id="UP000184447"/>
    </source>
</evidence>
<dbReference type="Pfam" id="PF08279">
    <property type="entry name" value="HTH_11"/>
    <property type="match status" value="1"/>
</dbReference>